<sequence>MKMKYMIQAICLLALGYLSYQYSWFAFLLLALMVGVLLYIGIASVVWLIRNRLAWRRLRVPLILVAMIIICLGIGLLKPLPEPIVRTQEVGDDLRYAHSTDQGDRMNLKFFLPPFKEQMKARDSLRLVQVREMIQKGKIEQPRDKFYASFILHHNPMKDSSVYKLAHDLARQAAAEPTLAGEYQVQWLSKATYDRWMLSIGQPQKYGPQGGVSFSIE</sequence>
<gene>
    <name evidence="2" type="ORF">IFO69_10190</name>
</gene>
<keyword evidence="1" id="KW-0472">Membrane</keyword>
<dbReference type="RefSeq" id="WP_192010003.1">
    <property type="nucleotide sequence ID" value="NZ_JACYTQ010000003.1"/>
</dbReference>
<comment type="caution">
    <text evidence="2">The sequence shown here is derived from an EMBL/GenBank/DDBJ whole genome shotgun (WGS) entry which is preliminary data.</text>
</comment>
<keyword evidence="1" id="KW-0812">Transmembrane</keyword>
<feature type="transmembrane region" description="Helical" evidence="1">
    <location>
        <begin position="26"/>
        <end position="48"/>
    </location>
</feature>
<evidence type="ECO:0000256" key="1">
    <source>
        <dbReference type="SAM" id="Phobius"/>
    </source>
</evidence>
<proteinExistence type="predicted"/>
<dbReference type="EMBL" id="JACYTQ010000003">
    <property type="protein sequence ID" value="MBD8489114.1"/>
    <property type="molecule type" value="Genomic_DNA"/>
</dbReference>
<reference evidence="2 3" key="1">
    <citation type="submission" date="2020-09" db="EMBL/GenBank/DDBJ databases">
        <title>Echinicola sp. CAU 1574 isolated from sand of Sido Beach.</title>
        <authorList>
            <person name="Kim W."/>
        </authorList>
    </citation>
    <scope>NUCLEOTIDE SEQUENCE [LARGE SCALE GENOMIC DNA]</scope>
    <source>
        <strain evidence="2 3">CAU 1574</strain>
    </source>
</reference>
<name>A0ABR9AKN7_9BACT</name>
<protein>
    <submittedName>
        <fullName evidence="2">DUF308 domain-containing protein</fullName>
    </submittedName>
</protein>
<organism evidence="2 3">
    <name type="scientific">Echinicola arenosa</name>
    <dbReference type="NCBI Taxonomy" id="2774144"/>
    <lineage>
        <taxon>Bacteria</taxon>
        <taxon>Pseudomonadati</taxon>
        <taxon>Bacteroidota</taxon>
        <taxon>Cytophagia</taxon>
        <taxon>Cytophagales</taxon>
        <taxon>Cyclobacteriaceae</taxon>
        <taxon>Echinicola</taxon>
    </lineage>
</organism>
<accession>A0ABR9AKN7</accession>
<evidence type="ECO:0000313" key="3">
    <source>
        <dbReference type="Proteomes" id="UP000647133"/>
    </source>
</evidence>
<feature type="transmembrane region" description="Helical" evidence="1">
    <location>
        <begin position="60"/>
        <end position="77"/>
    </location>
</feature>
<keyword evidence="1" id="KW-1133">Transmembrane helix</keyword>
<evidence type="ECO:0000313" key="2">
    <source>
        <dbReference type="EMBL" id="MBD8489114.1"/>
    </source>
</evidence>
<keyword evidence="3" id="KW-1185">Reference proteome</keyword>
<dbReference type="Proteomes" id="UP000647133">
    <property type="component" value="Unassembled WGS sequence"/>
</dbReference>